<organism evidence="18 19">
    <name type="scientific">Candidatus Methylomirabilis limnetica</name>
    <dbReference type="NCBI Taxonomy" id="2033718"/>
    <lineage>
        <taxon>Bacteria</taxon>
        <taxon>Candidatus Methylomirabilota</taxon>
        <taxon>Candidatus Methylomirabilia</taxon>
        <taxon>Candidatus Methylomirabilales</taxon>
        <taxon>Candidatus Methylomirabilaceae</taxon>
        <taxon>Candidatus Methylomirabilis</taxon>
    </lineage>
</organism>
<dbReference type="RefSeq" id="WP_107561218.1">
    <property type="nucleotide sequence ID" value="NZ_NVQC01000009.1"/>
</dbReference>
<comment type="cofactor">
    <cofactor evidence="12">
        <name>thiamine diphosphate</name>
        <dbReference type="ChEBI" id="CHEBI:58937"/>
    </cofactor>
    <text evidence="12">Binds 1 thiamine pyrophosphate per subunit. During the reaction, the substrate forms a covalent intermediate with the cofactor.</text>
</comment>
<dbReference type="EC" id="2.2.1.1" evidence="3 9"/>
<comment type="catalytic activity">
    <reaction evidence="8 15">
        <text>D-sedoheptulose 7-phosphate + D-glyceraldehyde 3-phosphate = aldehydo-D-ribose 5-phosphate + D-xylulose 5-phosphate</text>
        <dbReference type="Rhea" id="RHEA:10508"/>
        <dbReference type="ChEBI" id="CHEBI:57483"/>
        <dbReference type="ChEBI" id="CHEBI:57737"/>
        <dbReference type="ChEBI" id="CHEBI:58273"/>
        <dbReference type="ChEBI" id="CHEBI:59776"/>
        <dbReference type="EC" id="2.2.1.1"/>
    </reaction>
</comment>
<evidence type="ECO:0000256" key="11">
    <source>
        <dbReference type="PIRSR" id="PIRSR605478-2"/>
    </source>
</evidence>
<dbReference type="Pfam" id="PF02779">
    <property type="entry name" value="Transket_pyr"/>
    <property type="match status" value="1"/>
</dbReference>
<dbReference type="InterPro" id="IPR009014">
    <property type="entry name" value="Transketo_C/PFOR_II"/>
</dbReference>
<keyword evidence="4 15" id="KW-0808">Transferase</keyword>
<feature type="binding site" evidence="11">
    <location>
        <position position="468"/>
    </location>
    <ligand>
        <name>substrate</name>
    </ligand>
</feature>
<evidence type="ECO:0000256" key="3">
    <source>
        <dbReference type="ARBA" id="ARBA00013152"/>
    </source>
</evidence>
<dbReference type="Pfam" id="PF22613">
    <property type="entry name" value="Transketolase_C_1"/>
    <property type="match status" value="1"/>
</dbReference>
<feature type="binding site" evidence="11">
    <location>
        <position position="480"/>
    </location>
    <ligand>
        <name>substrate</name>
    </ligand>
</feature>
<feature type="site" description="Important for catalytic activity" evidence="14">
    <location>
        <position position="269"/>
    </location>
</feature>
<comment type="cofactor">
    <cofactor evidence="15">
        <name>Mg(2+)</name>
        <dbReference type="ChEBI" id="CHEBI:18420"/>
    </cofactor>
    <cofactor evidence="15">
        <name>Ca(2+)</name>
        <dbReference type="ChEBI" id="CHEBI:29108"/>
    </cofactor>
    <cofactor evidence="15">
        <name>Mn(2+)</name>
        <dbReference type="ChEBI" id="CHEBI:29035"/>
    </cofactor>
    <cofactor evidence="15">
        <name>Co(2+)</name>
        <dbReference type="ChEBI" id="CHEBI:48828"/>
    </cofactor>
    <text evidence="15">Binds 1 Mg(2+) ion per subunit. Can also utilize other divalent metal cations, such as Ca(2+), Mn(2+) and Co(2+).</text>
</comment>
<feature type="binding site" evidence="11">
    <location>
        <position position="476"/>
    </location>
    <ligand>
        <name>substrate</name>
    </ligand>
</feature>
<dbReference type="GO" id="GO:0046872">
    <property type="term" value="F:metal ion binding"/>
    <property type="evidence" value="ECO:0007669"/>
    <property type="project" value="UniProtKB-KW"/>
</dbReference>
<keyword evidence="19" id="KW-1185">Reference proteome</keyword>
<feature type="binding site" evidence="13">
    <location>
        <position position="164"/>
    </location>
    <ligand>
        <name>Mg(2+)</name>
        <dbReference type="ChEBI" id="CHEBI:18420"/>
    </ligand>
</feature>
<keyword evidence="7 12" id="KW-0786">Thiamine pyrophosphate</keyword>
<dbReference type="InterPro" id="IPR005478">
    <property type="entry name" value="Transketolase_bac-like"/>
</dbReference>
<proteinExistence type="inferred from homology"/>
<feature type="binding site" evidence="11">
    <location>
        <position position="364"/>
    </location>
    <ligand>
        <name>substrate</name>
    </ligand>
</feature>
<sequence length="673" mass="73323">MGESVKTDQESLDQLCINTIRTLAMDGVQKANSGHPGLPMGAASMAYVLWERHLRHNPTHPAWPNRDRFILSPGHGCMLLYCLLHLTGYDLLLDEIKQFRQWGSRTPGHSEHGVTPGVETTTGPLGQGFGNGVGMAITERFLAHHFNRPGHLIVDHFTYAIVSDGDLMEGVTSEAASLAGHLGLGKLIYLYDDNRITIDGSTDLAFTENVGQRFEAYGWHVQRVDGDDVHMIDTAISAAQAEQGRPSIIIARTHIAYGSPNKQDTSEAHGSPLGEEEVRLTKEALGWPLEPAFYIPDEALTNFREALQKGRALETEWQAQFDVYAAAYPELAEEWIRGMSGQLPEGWIEKIPIFTPAGGNLATREASGKVLNAIAQSLPTLIGGSADLAPSNNTHLKGYSDFQGSSPGGRNFHFGVREHAMGSILNGMALHGGVTPYGGTFLVFSDYMRPAIRVAALSHIHVIYVFTHDSIGLGEDGPTHQPIEHLSSLRAMPNLTVIRPADATETAVAWRVALEHRDGPVALALTRQKLPVLDRTKFPPAELLLKGAYVLADADQGHPRVILIATGSEVQVALEAWGRLTDEGIPARVVSMPSWELFDRQPEAYRNEVLPPTVTARLAIEAGSPHGWHRYVGLLGGVIGMTRFGASAPIQVLMQQFGFTPEHVVSRAKELMA</sequence>
<feature type="binding site" evidence="12">
    <location>
        <position position="269"/>
    </location>
    <ligand>
        <name>thiamine diphosphate</name>
        <dbReference type="ChEBI" id="CHEBI:58937"/>
    </ligand>
</feature>
<feature type="binding site" evidence="11">
    <location>
        <position position="527"/>
    </location>
    <ligand>
        <name>substrate</name>
    </ligand>
</feature>
<gene>
    <name evidence="18" type="primary">tkt</name>
    <name evidence="18" type="ORF">CLG94_01835</name>
</gene>
<keyword evidence="5 13" id="KW-0479">Metal-binding</keyword>
<reference evidence="19" key="2">
    <citation type="journal article" date="2018" name="Environ. Microbiol.">
        <title>Bloom of a denitrifying methanotroph, 'Candidatus Methylomirabilis limnetica', in a deep stratified lake.</title>
        <authorList>
            <person name="Graf J.S."/>
            <person name="Mayr M.J."/>
            <person name="Marchant H.K."/>
            <person name="Tienken D."/>
            <person name="Hach P.F."/>
            <person name="Brand A."/>
            <person name="Schubert C.J."/>
            <person name="Kuypers M.M."/>
            <person name="Milucka J."/>
        </authorList>
    </citation>
    <scope>NUCLEOTIDE SEQUENCE [LARGE SCALE GENOMIC DNA]</scope>
    <source>
        <strain evidence="19">Zug</strain>
    </source>
</reference>
<feature type="site" description="Important for catalytic activity" evidence="14">
    <location>
        <position position="35"/>
    </location>
</feature>
<dbReference type="InterPro" id="IPR005475">
    <property type="entry name" value="Transketolase-like_Pyr-bd"/>
</dbReference>
<evidence type="ECO:0000313" key="18">
    <source>
        <dbReference type="EMBL" id="PTL37059.1"/>
    </source>
</evidence>
<dbReference type="FunFam" id="3.40.50.920:FF:000003">
    <property type="entry name" value="Transketolase"/>
    <property type="match status" value="1"/>
</dbReference>
<evidence type="ECO:0000256" key="7">
    <source>
        <dbReference type="ARBA" id="ARBA00023052"/>
    </source>
</evidence>
<evidence type="ECO:0000256" key="2">
    <source>
        <dbReference type="ARBA" id="ARBA00011738"/>
    </source>
</evidence>
<dbReference type="InterPro" id="IPR005474">
    <property type="entry name" value="Transketolase_N"/>
</dbReference>
<reference evidence="18 19" key="1">
    <citation type="submission" date="2017-09" db="EMBL/GenBank/DDBJ databases">
        <title>Bloom of a denitrifying methanotroph, Candidatus Methylomirabilis limnetica, in a deep stratified lake.</title>
        <authorList>
            <person name="Graf J.S."/>
            <person name="Marchant H.K."/>
            <person name="Tienken D."/>
            <person name="Hach P.F."/>
            <person name="Brand A."/>
            <person name="Schubert C.J."/>
            <person name="Kuypers M.M."/>
            <person name="Milucka J."/>
        </authorList>
    </citation>
    <scope>NUCLEOTIDE SEQUENCE [LARGE SCALE GENOMIC DNA]</scope>
    <source>
        <strain evidence="18 19">Zug</strain>
    </source>
</reference>
<dbReference type="OrthoDB" id="8732661at2"/>
<evidence type="ECO:0000256" key="6">
    <source>
        <dbReference type="ARBA" id="ARBA00022842"/>
    </source>
</evidence>
<feature type="binding site" evidence="12">
    <location>
        <begin position="123"/>
        <end position="125"/>
    </location>
    <ligand>
        <name>thiamine diphosphate</name>
        <dbReference type="ChEBI" id="CHEBI:58937"/>
    </ligand>
</feature>
<feature type="binding site" evidence="13">
    <location>
        <position position="194"/>
    </location>
    <ligand>
        <name>Mg(2+)</name>
        <dbReference type="ChEBI" id="CHEBI:18420"/>
    </ligand>
</feature>
<feature type="binding site" evidence="11">
    <location>
        <position position="391"/>
    </location>
    <ligand>
        <name>substrate</name>
    </ligand>
</feature>
<dbReference type="InterPro" id="IPR033247">
    <property type="entry name" value="Transketolase_fam"/>
</dbReference>
<keyword evidence="6 13" id="KW-0460">Magnesium</keyword>
<dbReference type="SUPFAM" id="SSF52518">
    <property type="entry name" value="Thiamin diphosphate-binding fold (THDP-binding)"/>
    <property type="match status" value="2"/>
</dbReference>
<dbReference type="NCBIfam" id="TIGR00232">
    <property type="entry name" value="tktlase_bact"/>
    <property type="match status" value="1"/>
</dbReference>
<evidence type="ECO:0000256" key="4">
    <source>
        <dbReference type="ARBA" id="ARBA00022679"/>
    </source>
</evidence>
<evidence type="ECO:0000256" key="13">
    <source>
        <dbReference type="PIRSR" id="PIRSR605478-4"/>
    </source>
</evidence>
<evidence type="ECO:0000256" key="12">
    <source>
        <dbReference type="PIRSR" id="PIRSR605478-3"/>
    </source>
</evidence>
<dbReference type="Proteomes" id="UP000241436">
    <property type="component" value="Unassembled WGS sequence"/>
</dbReference>
<dbReference type="PANTHER" id="PTHR43522">
    <property type="entry name" value="TRANSKETOLASE"/>
    <property type="match status" value="1"/>
</dbReference>
<evidence type="ECO:0000256" key="8">
    <source>
        <dbReference type="ARBA" id="ARBA00049473"/>
    </source>
</evidence>
<feature type="binding site" evidence="12">
    <location>
        <position position="75"/>
    </location>
    <ligand>
        <name>thiamine diphosphate</name>
        <dbReference type="ChEBI" id="CHEBI:58937"/>
    </ligand>
</feature>
<dbReference type="CDD" id="cd07033">
    <property type="entry name" value="TPP_PYR_DXS_TK_like"/>
    <property type="match status" value="1"/>
</dbReference>
<comment type="caution">
    <text evidence="18">The sequence shown here is derived from an EMBL/GenBank/DDBJ whole genome shotgun (WGS) entry which is preliminary data.</text>
</comment>
<dbReference type="GO" id="GO:0006098">
    <property type="term" value="P:pentose-phosphate shunt"/>
    <property type="evidence" value="ECO:0007669"/>
    <property type="project" value="TreeGrafter"/>
</dbReference>
<dbReference type="GO" id="GO:0005829">
    <property type="term" value="C:cytosol"/>
    <property type="evidence" value="ECO:0007669"/>
    <property type="project" value="TreeGrafter"/>
</dbReference>
<evidence type="ECO:0000256" key="5">
    <source>
        <dbReference type="ARBA" id="ARBA00022723"/>
    </source>
</evidence>
<feature type="region of interest" description="Disordered" evidence="16">
    <location>
        <begin position="104"/>
        <end position="125"/>
    </location>
</feature>
<dbReference type="CDD" id="cd02012">
    <property type="entry name" value="TPP_TK"/>
    <property type="match status" value="1"/>
</dbReference>
<comment type="function">
    <text evidence="15">Catalyzes the transfer of a two-carbon ketol group from a ketose donor to an aldose acceptor, via a covalent intermediate with the cofactor thiamine pyrophosphate.</text>
</comment>
<comment type="cofactor">
    <cofactor evidence="13">
        <name>Mg(2+)</name>
        <dbReference type="ChEBI" id="CHEBI:18420"/>
    </cofactor>
    <text evidence="13">Binds 1 Mg(2+) ion per subunit. Can also utilize other divalent metal cations, such as Ca(2+), Mn(2+) and Co(2+).</text>
</comment>
<protein>
    <recommendedName>
        <fullName evidence="3 9">Transketolase</fullName>
        <ecNumber evidence="3 9">2.2.1.1</ecNumber>
    </recommendedName>
</protein>
<dbReference type="SUPFAM" id="SSF52922">
    <property type="entry name" value="TK C-terminal domain-like"/>
    <property type="match status" value="1"/>
</dbReference>
<evidence type="ECO:0000256" key="15">
    <source>
        <dbReference type="RuleBase" id="RU004996"/>
    </source>
</evidence>
<evidence type="ECO:0000256" key="1">
    <source>
        <dbReference type="ARBA" id="ARBA00007131"/>
    </source>
</evidence>
<dbReference type="PROSITE" id="PS00802">
    <property type="entry name" value="TRANSKETOLASE_2"/>
    <property type="match status" value="1"/>
</dbReference>
<dbReference type="InterPro" id="IPR049557">
    <property type="entry name" value="Transketolase_CS"/>
</dbReference>
<dbReference type="InterPro" id="IPR020826">
    <property type="entry name" value="Transketolase_BS"/>
</dbReference>
<feature type="binding site" evidence="12">
    <location>
        <position position="444"/>
    </location>
    <ligand>
        <name>thiamine diphosphate</name>
        <dbReference type="ChEBI" id="CHEBI:58937"/>
    </ligand>
</feature>
<comment type="similarity">
    <text evidence="1 15">Belongs to the transketolase family.</text>
</comment>
<dbReference type="InterPro" id="IPR055152">
    <property type="entry name" value="Transketolase-like_C_2"/>
</dbReference>
<dbReference type="Gene3D" id="3.40.50.920">
    <property type="match status" value="1"/>
</dbReference>
<evidence type="ECO:0000256" key="16">
    <source>
        <dbReference type="SAM" id="MobiDB-lite"/>
    </source>
</evidence>
<feature type="compositionally biased region" description="Low complexity" evidence="16">
    <location>
        <begin position="113"/>
        <end position="124"/>
    </location>
</feature>
<evidence type="ECO:0000259" key="17">
    <source>
        <dbReference type="SMART" id="SM00861"/>
    </source>
</evidence>
<keyword evidence="15" id="KW-0106">Calcium</keyword>
<dbReference type="SMART" id="SM00861">
    <property type="entry name" value="Transket_pyr"/>
    <property type="match status" value="1"/>
</dbReference>
<dbReference type="InterPro" id="IPR029061">
    <property type="entry name" value="THDP-binding"/>
</dbReference>
<feature type="binding site" evidence="11">
    <location>
        <position position="35"/>
    </location>
    <ligand>
        <name>substrate</name>
    </ligand>
</feature>
<name>A0A2T4U139_9BACT</name>
<dbReference type="Gene3D" id="3.40.50.970">
    <property type="match status" value="2"/>
</dbReference>
<feature type="active site" description="Proton donor" evidence="10">
    <location>
        <position position="418"/>
    </location>
</feature>
<feature type="domain" description="Transketolase-like pyrimidine-binding" evidence="17">
    <location>
        <begin position="361"/>
        <end position="532"/>
    </location>
</feature>
<comment type="subunit">
    <text evidence="2 15">Homodimer.</text>
</comment>
<evidence type="ECO:0000256" key="9">
    <source>
        <dbReference type="NCBIfam" id="TIGR00232"/>
    </source>
</evidence>
<dbReference type="AlphaFoldDB" id="A0A2T4U139"/>
<evidence type="ECO:0000256" key="14">
    <source>
        <dbReference type="PIRSR" id="PIRSR605478-5"/>
    </source>
</evidence>
<dbReference type="EMBL" id="NVQC01000009">
    <property type="protein sequence ID" value="PTL37059.1"/>
    <property type="molecule type" value="Genomic_DNA"/>
</dbReference>
<dbReference type="PROSITE" id="PS00801">
    <property type="entry name" value="TRANSKETOLASE_1"/>
    <property type="match status" value="1"/>
</dbReference>
<feature type="binding site" evidence="12">
    <location>
        <position position="165"/>
    </location>
    <ligand>
        <name>thiamine diphosphate</name>
        <dbReference type="ChEBI" id="CHEBI:58937"/>
    </ligand>
</feature>
<accession>A0A2T4U139</accession>
<feature type="binding site" evidence="13">
    <location>
        <position position="196"/>
    </location>
    <ligand>
        <name>Mg(2+)</name>
        <dbReference type="ChEBI" id="CHEBI:18420"/>
    </ligand>
</feature>
<feature type="binding site" evidence="12">
    <location>
        <position position="194"/>
    </location>
    <ligand>
        <name>thiamine diphosphate</name>
        <dbReference type="ChEBI" id="CHEBI:58937"/>
    </ligand>
</feature>
<dbReference type="Pfam" id="PF00456">
    <property type="entry name" value="Transketolase_N"/>
    <property type="match status" value="1"/>
</dbReference>
<feature type="binding site" evidence="11">
    <location>
        <position position="269"/>
    </location>
    <ligand>
        <name>substrate</name>
    </ligand>
</feature>
<dbReference type="FunFam" id="3.40.50.970:FF:000003">
    <property type="entry name" value="Transketolase"/>
    <property type="match status" value="1"/>
</dbReference>
<dbReference type="FunFam" id="3.40.50.970:FF:000004">
    <property type="entry name" value="Transketolase"/>
    <property type="match status" value="1"/>
</dbReference>
<evidence type="ECO:0000256" key="10">
    <source>
        <dbReference type="PIRSR" id="PIRSR605478-1"/>
    </source>
</evidence>
<evidence type="ECO:0000313" key="19">
    <source>
        <dbReference type="Proteomes" id="UP000241436"/>
    </source>
</evidence>
<dbReference type="GO" id="GO:0004802">
    <property type="term" value="F:transketolase activity"/>
    <property type="evidence" value="ECO:0007669"/>
    <property type="project" value="UniProtKB-UniRule"/>
</dbReference>
<dbReference type="PANTHER" id="PTHR43522:SF2">
    <property type="entry name" value="TRANSKETOLASE 1-RELATED"/>
    <property type="match status" value="1"/>
</dbReference>